<dbReference type="EMBL" id="JQ513383">
    <property type="protein sequence ID" value="AFA44697.1"/>
    <property type="molecule type" value="Genomic_DNA"/>
</dbReference>
<proteinExistence type="predicted"/>
<sequence>MKLEYFPNLEYKHCIAYSMFVEDLINALHDPEIRRECGIIRIENDRFYINTGIRKIDLDILSVDTTSTPTLISSRVGNFEFYWTHCYEFNKDSKHDFMIDGDLCEKIKYSYDYTEEMFFQNSLLYKNCDLFYIILFNYLKCNLNHSFCMASAPIPEDFFKLIPNLLYIATEKGYYGDLLELMKNIHPNNNDKSSYLSGFSNL</sequence>
<evidence type="ECO:0000313" key="2">
    <source>
        <dbReference type="Proteomes" id="UP000007524"/>
    </source>
</evidence>
<evidence type="ECO:0000313" key="1">
    <source>
        <dbReference type="EMBL" id="AFA44697.1"/>
    </source>
</evidence>
<name>H6X4N1_9CAUD</name>
<protein>
    <submittedName>
        <fullName evidence="1">Uncharacterized protein</fullName>
    </submittedName>
</protein>
<keyword evidence="2" id="KW-1185">Reference proteome</keyword>
<dbReference type="Proteomes" id="UP000007524">
    <property type="component" value="Segment"/>
</dbReference>
<organism evidence="1 2">
    <name type="scientific">Klebsiella phage vB_KleM_RaK2</name>
    <dbReference type="NCBI Taxonomy" id="1147094"/>
    <lineage>
        <taxon>Viruses</taxon>
        <taxon>Duplodnaviria</taxon>
        <taxon>Heunggongvirae</taxon>
        <taxon>Uroviricota</taxon>
        <taxon>Caudoviricetes</taxon>
        <taxon>Alcyoneusvirus</taxon>
        <taxon>Alcyoneusvirus RaK2</taxon>
    </lineage>
</organism>
<dbReference type="GeneID" id="14013012"/>
<dbReference type="KEGG" id="vg:14013012"/>
<reference evidence="1 2" key="1">
    <citation type="journal article" date="2012" name="J. Virol.">
        <title>Genome of Klebsiella sp.-Infecting Bacteriophage vB_KleM_RaK2.</title>
        <authorList>
            <person name="Simoliunas E."/>
            <person name="Kaliniene L."/>
            <person name="Truncaite L."/>
            <person name="Klausa V."/>
            <person name="Zajanckauskaite A."/>
            <person name="Meskys R."/>
        </authorList>
    </citation>
    <scope>NUCLEOTIDE SEQUENCE [LARGE SCALE GENOMIC DNA]</scope>
</reference>
<dbReference type="RefSeq" id="YP_007007579.1">
    <property type="nucleotide sequence ID" value="NC_019526.1"/>
</dbReference>
<gene>
    <name evidence="1" type="ORF">RaK2_00424</name>
</gene>
<accession>H6X4N1</accession>